<reference evidence="1" key="1">
    <citation type="submission" date="2021-12" db="EMBL/GenBank/DDBJ databases">
        <authorList>
            <person name="Martin H S."/>
        </authorList>
    </citation>
    <scope>NUCLEOTIDE SEQUENCE</scope>
</reference>
<keyword evidence="2" id="KW-1185">Reference proteome</keyword>
<dbReference type="EMBL" id="OV170221">
    <property type="protein sequence ID" value="CAH0713218.1"/>
    <property type="molecule type" value="Genomic_DNA"/>
</dbReference>
<proteinExistence type="predicted"/>
<accession>A0A8J9UZP0</accession>
<dbReference type="AlphaFoldDB" id="A0A8J9UZP0"/>
<gene>
    <name evidence="1" type="ORF">BINO364_LOCUS403</name>
</gene>
<sequence length="137" mass="15921">MPGNVILSQLYFPGHIVGTLEAQRQKISMSCLFPSNMNMIQIQLKNKISKKYSLKTQFYCHHNSFTTEISVQIDAPTTVIFYRMLDISSVNSHLLYDIHREKVTERGIFIKELARTLVLQYNIIRRVLDERLSACLI</sequence>
<evidence type="ECO:0000313" key="1">
    <source>
        <dbReference type="EMBL" id="CAH0713218.1"/>
    </source>
</evidence>
<organism evidence="1 2">
    <name type="scientific">Brenthis ino</name>
    <name type="common">lesser marbled fritillary</name>
    <dbReference type="NCBI Taxonomy" id="405034"/>
    <lineage>
        <taxon>Eukaryota</taxon>
        <taxon>Metazoa</taxon>
        <taxon>Ecdysozoa</taxon>
        <taxon>Arthropoda</taxon>
        <taxon>Hexapoda</taxon>
        <taxon>Insecta</taxon>
        <taxon>Pterygota</taxon>
        <taxon>Neoptera</taxon>
        <taxon>Endopterygota</taxon>
        <taxon>Lepidoptera</taxon>
        <taxon>Glossata</taxon>
        <taxon>Ditrysia</taxon>
        <taxon>Papilionoidea</taxon>
        <taxon>Nymphalidae</taxon>
        <taxon>Heliconiinae</taxon>
        <taxon>Argynnini</taxon>
        <taxon>Brenthis</taxon>
    </lineage>
</organism>
<dbReference type="OrthoDB" id="8191541at2759"/>
<evidence type="ECO:0000313" key="2">
    <source>
        <dbReference type="Proteomes" id="UP000838878"/>
    </source>
</evidence>
<name>A0A8J9UZP0_9NEOP</name>
<protein>
    <submittedName>
        <fullName evidence="1">Uncharacterized protein</fullName>
    </submittedName>
</protein>
<feature type="non-terminal residue" evidence="1">
    <location>
        <position position="137"/>
    </location>
</feature>
<dbReference type="Proteomes" id="UP000838878">
    <property type="component" value="Chromosome 1"/>
</dbReference>